<dbReference type="PANTHER" id="PTHR46033">
    <property type="entry name" value="PROTEIN MAIN-LIKE 2"/>
    <property type="match status" value="1"/>
</dbReference>
<comment type="caution">
    <text evidence="1">The sequence shown here is derived from an EMBL/GenBank/DDBJ whole genome shotgun (WGS) entry which is preliminary data.</text>
</comment>
<evidence type="ECO:0000313" key="1">
    <source>
        <dbReference type="EMBL" id="MED6122360.1"/>
    </source>
</evidence>
<organism evidence="1 2">
    <name type="scientific">Stylosanthes scabra</name>
    <dbReference type="NCBI Taxonomy" id="79078"/>
    <lineage>
        <taxon>Eukaryota</taxon>
        <taxon>Viridiplantae</taxon>
        <taxon>Streptophyta</taxon>
        <taxon>Embryophyta</taxon>
        <taxon>Tracheophyta</taxon>
        <taxon>Spermatophyta</taxon>
        <taxon>Magnoliopsida</taxon>
        <taxon>eudicotyledons</taxon>
        <taxon>Gunneridae</taxon>
        <taxon>Pentapetalae</taxon>
        <taxon>rosids</taxon>
        <taxon>fabids</taxon>
        <taxon>Fabales</taxon>
        <taxon>Fabaceae</taxon>
        <taxon>Papilionoideae</taxon>
        <taxon>50 kb inversion clade</taxon>
        <taxon>dalbergioids sensu lato</taxon>
        <taxon>Dalbergieae</taxon>
        <taxon>Pterocarpus clade</taxon>
        <taxon>Stylosanthes</taxon>
    </lineage>
</organism>
<protein>
    <recommendedName>
        <fullName evidence="3">Aminotransferase-like plant mobile domain-containing protein</fullName>
    </recommendedName>
</protein>
<reference evidence="1 2" key="1">
    <citation type="journal article" date="2023" name="Plants (Basel)">
        <title>Bridging the Gap: Combining Genomics and Transcriptomics Approaches to Understand Stylosanthes scabra, an Orphan Legume from the Brazilian Caatinga.</title>
        <authorList>
            <person name="Ferreira-Neto J.R.C."/>
            <person name="da Silva M.D."/>
            <person name="Binneck E."/>
            <person name="de Melo N.F."/>
            <person name="da Silva R.H."/>
            <person name="de Melo A.L.T.M."/>
            <person name="Pandolfi V."/>
            <person name="Bustamante F.O."/>
            <person name="Brasileiro-Vidal A.C."/>
            <person name="Benko-Iseppon A.M."/>
        </authorList>
    </citation>
    <scope>NUCLEOTIDE SEQUENCE [LARGE SCALE GENOMIC DNA]</scope>
    <source>
        <tissue evidence="1">Leaves</tissue>
    </source>
</reference>
<accession>A0ABU6REA4</accession>
<proteinExistence type="predicted"/>
<sequence length="198" mass="23516">MSWLRDRVRATPQGAPPDVLRQYARCYIMMMIGGGLFPDKTNNIVSLRFPSLCQPGRDIVVFPLASRLNGLPHPSRDTHTQRMLELRYQLDRIGFDEFVWTPYTLPAWRDIEPDWVREEGEVETWRAVVPIFLFMFVRFHHADRLKRQFKSEQPIPEDPVNLDGFLSSSTRGDDKWWPNELSYWYELWNNHKSRGHQI</sequence>
<gene>
    <name evidence="1" type="ORF">PIB30_039032</name>
</gene>
<dbReference type="EMBL" id="JASCZI010030412">
    <property type="protein sequence ID" value="MED6122360.1"/>
    <property type="molecule type" value="Genomic_DNA"/>
</dbReference>
<name>A0ABU6REA4_9FABA</name>
<dbReference type="Proteomes" id="UP001341840">
    <property type="component" value="Unassembled WGS sequence"/>
</dbReference>
<keyword evidence="2" id="KW-1185">Reference proteome</keyword>
<dbReference type="InterPro" id="IPR044824">
    <property type="entry name" value="MAIN-like"/>
</dbReference>
<dbReference type="PANTHER" id="PTHR46033:SF8">
    <property type="entry name" value="PROTEIN MAINTENANCE OF MERISTEMS-LIKE"/>
    <property type="match status" value="1"/>
</dbReference>
<evidence type="ECO:0000313" key="2">
    <source>
        <dbReference type="Proteomes" id="UP001341840"/>
    </source>
</evidence>
<evidence type="ECO:0008006" key="3">
    <source>
        <dbReference type="Google" id="ProtNLM"/>
    </source>
</evidence>